<dbReference type="PANTHER" id="PTHR43270">
    <property type="entry name" value="BETA-ALA-HIS DIPEPTIDASE"/>
    <property type="match status" value="1"/>
</dbReference>
<dbReference type="SUPFAM" id="SSF53187">
    <property type="entry name" value="Zn-dependent exopeptidases"/>
    <property type="match status" value="1"/>
</dbReference>
<proteinExistence type="predicted"/>
<dbReference type="Gene3D" id="3.40.630.10">
    <property type="entry name" value="Zn peptidases"/>
    <property type="match status" value="1"/>
</dbReference>
<keyword evidence="1" id="KW-0645">Protease</keyword>
<organism evidence="5 6">
    <name type="scientific">Pectobacterium polonicum</name>
    <dbReference type="NCBI Taxonomy" id="2485124"/>
    <lineage>
        <taxon>Bacteria</taxon>
        <taxon>Pseudomonadati</taxon>
        <taxon>Pseudomonadota</taxon>
        <taxon>Gammaproteobacteria</taxon>
        <taxon>Enterobacterales</taxon>
        <taxon>Pectobacteriaceae</taxon>
        <taxon>Pectobacterium</taxon>
    </lineage>
</organism>
<evidence type="ECO:0000256" key="2">
    <source>
        <dbReference type="ARBA" id="ARBA00022723"/>
    </source>
</evidence>
<dbReference type="InterPro" id="IPR051458">
    <property type="entry name" value="Cyt/Met_Dipeptidase"/>
</dbReference>
<name>A0ABV1P9P6_9GAMM</name>
<dbReference type="Pfam" id="PF01546">
    <property type="entry name" value="Peptidase_M20"/>
    <property type="match status" value="1"/>
</dbReference>
<reference evidence="5 6" key="1">
    <citation type="submission" date="2024-06" db="EMBL/GenBank/DDBJ databases">
        <title>Pangenomics to understand the prophage dynamics in the radiating lineages of P. brasiliense.</title>
        <authorList>
            <person name="Pardeshi L.A."/>
            <person name="Van Duivenbode I."/>
            <person name="Jonkheer E.M."/>
            <person name="Pel M.J.C."/>
            <person name="Kupczok A."/>
            <person name="De Ridder D."/>
            <person name="Smit S."/>
            <person name="Van Der Lee T.J."/>
        </authorList>
    </citation>
    <scope>NUCLEOTIDE SEQUENCE [LARGE SCALE GENOMIC DNA]</scope>
    <source>
        <strain evidence="5 6">PD 8607</strain>
    </source>
</reference>
<dbReference type="Pfam" id="PF07687">
    <property type="entry name" value="M20_dimer"/>
    <property type="match status" value="1"/>
</dbReference>
<dbReference type="EMBL" id="JBEHEF010000005">
    <property type="protein sequence ID" value="MEQ9937895.1"/>
    <property type="molecule type" value="Genomic_DNA"/>
</dbReference>
<protein>
    <submittedName>
        <fullName evidence="5">M20/M25/M40 family metallo-hydrolase</fullName>
    </submittedName>
</protein>
<dbReference type="Proteomes" id="UP001463408">
    <property type="component" value="Unassembled WGS sequence"/>
</dbReference>
<dbReference type="PANTHER" id="PTHR43270:SF4">
    <property type="entry name" value="CARNOSINE DIPEPTIDASE 2, ISOFORM A"/>
    <property type="match status" value="1"/>
</dbReference>
<dbReference type="Gene3D" id="3.30.70.360">
    <property type="match status" value="1"/>
</dbReference>
<keyword evidence="2" id="KW-0479">Metal-binding</keyword>
<gene>
    <name evidence="5" type="ORF">ABRQ07_09785</name>
</gene>
<evidence type="ECO:0000313" key="5">
    <source>
        <dbReference type="EMBL" id="MEQ9937895.1"/>
    </source>
</evidence>
<evidence type="ECO:0000256" key="1">
    <source>
        <dbReference type="ARBA" id="ARBA00022670"/>
    </source>
</evidence>
<dbReference type="RefSeq" id="WP_273854998.1">
    <property type="nucleotide sequence ID" value="NZ_JAQRNC010000001.1"/>
</dbReference>
<evidence type="ECO:0000259" key="4">
    <source>
        <dbReference type="Pfam" id="PF07687"/>
    </source>
</evidence>
<comment type="caution">
    <text evidence="5">The sequence shown here is derived from an EMBL/GenBank/DDBJ whole genome shotgun (WGS) entry which is preliminary data.</text>
</comment>
<dbReference type="InterPro" id="IPR002933">
    <property type="entry name" value="Peptidase_M20"/>
</dbReference>
<dbReference type="InterPro" id="IPR011650">
    <property type="entry name" value="Peptidase_M20_dimer"/>
</dbReference>
<accession>A0ABV1P9P6</accession>
<keyword evidence="6" id="KW-1185">Reference proteome</keyword>
<keyword evidence="3" id="KW-0378">Hydrolase</keyword>
<feature type="domain" description="Peptidase M20 dimerisation" evidence="4">
    <location>
        <begin position="208"/>
        <end position="352"/>
    </location>
</feature>
<evidence type="ECO:0000256" key="3">
    <source>
        <dbReference type="ARBA" id="ARBA00022801"/>
    </source>
</evidence>
<evidence type="ECO:0000313" key="6">
    <source>
        <dbReference type="Proteomes" id="UP001463408"/>
    </source>
</evidence>
<sequence>MIPDDDTLLRSTLALLDHITPFRSVQGEIAQQRALAQWLETWLARHTGAQVVLPVAQQNLQTEPPLVHVRIDTGAAMTLVLYNMYDVMPADDAGWEVPPFIGGIRRWPTLGDVYVSRGAENNKGPLAGMLTVVKALVDSGTVALNLEIILEGEEETGSGYLRRYLAQLPCPIAPASAVLFPSLCEYGGGEPRLYLGFTGLSNGRLTVKGGEWGGPQAAIHASNASWIANPAWRLVQALQAIAPANENGVLETLTIDEEAAALLETLATTFSIDDELRFRHSQRLRQDNGTLANLHALIGSSVLNISEIKTTPVGARGVIPPFAQAELAFRTPPGIDATRLINDVRTRLAQPDLAGSVLTLDDSYPGYRFSRHAPGVKALLDSYRRHGAQPQIWPWAPGCAPASAFAPIAPAFLLGGLGHGGNAHGVNEFVTLQGLRRFQRSLLDWLSAFTATSSSSLYTPCDSENMLPQTSGYPNEKY</sequence>